<accession>A0AAE0VSE2</accession>
<proteinExistence type="predicted"/>
<protein>
    <submittedName>
        <fullName evidence="1">Uncharacterized protein</fullName>
    </submittedName>
</protein>
<reference evidence="1" key="2">
    <citation type="journal article" date="2021" name="Genome Biol. Evol.">
        <title>Developing a high-quality reference genome for a parasitic bivalve with doubly uniparental inheritance (Bivalvia: Unionida).</title>
        <authorList>
            <person name="Smith C.H."/>
        </authorList>
    </citation>
    <scope>NUCLEOTIDE SEQUENCE</scope>
    <source>
        <strain evidence="1">CHS0354</strain>
        <tissue evidence="1">Mantle</tissue>
    </source>
</reference>
<dbReference type="AlphaFoldDB" id="A0AAE0VSE2"/>
<dbReference type="EMBL" id="JAEAOA010000534">
    <property type="protein sequence ID" value="KAK3587417.1"/>
    <property type="molecule type" value="Genomic_DNA"/>
</dbReference>
<keyword evidence="2" id="KW-1185">Reference proteome</keyword>
<comment type="caution">
    <text evidence="1">The sequence shown here is derived from an EMBL/GenBank/DDBJ whole genome shotgun (WGS) entry which is preliminary data.</text>
</comment>
<sequence length="52" mass="6090">MKAGRLYKGYGPFQKLRNTCEINKFEKQNKPECKAHQLDKLHIVQSQIARSD</sequence>
<reference evidence="1" key="3">
    <citation type="submission" date="2023-05" db="EMBL/GenBank/DDBJ databases">
        <authorList>
            <person name="Smith C.H."/>
        </authorList>
    </citation>
    <scope>NUCLEOTIDE SEQUENCE</scope>
    <source>
        <strain evidence="1">CHS0354</strain>
        <tissue evidence="1">Mantle</tissue>
    </source>
</reference>
<reference evidence="1" key="1">
    <citation type="journal article" date="2021" name="Genome Biol. Evol.">
        <title>A High-Quality Reference Genome for a Parasitic Bivalve with Doubly Uniparental Inheritance (Bivalvia: Unionida).</title>
        <authorList>
            <person name="Smith C.H."/>
        </authorList>
    </citation>
    <scope>NUCLEOTIDE SEQUENCE</scope>
    <source>
        <strain evidence="1">CHS0354</strain>
    </source>
</reference>
<evidence type="ECO:0000313" key="2">
    <source>
        <dbReference type="Proteomes" id="UP001195483"/>
    </source>
</evidence>
<gene>
    <name evidence="1" type="ORF">CHS0354_007894</name>
</gene>
<evidence type="ECO:0000313" key="1">
    <source>
        <dbReference type="EMBL" id="KAK3587417.1"/>
    </source>
</evidence>
<organism evidence="1 2">
    <name type="scientific">Potamilus streckersoni</name>
    <dbReference type="NCBI Taxonomy" id="2493646"/>
    <lineage>
        <taxon>Eukaryota</taxon>
        <taxon>Metazoa</taxon>
        <taxon>Spiralia</taxon>
        <taxon>Lophotrochozoa</taxon>
        <taxon>Mollusca</taxon>
        <taxon>Bivalvia</taxon>
        <taxon>Autobranchia</taxon>
        <taxon>Heteroconchia</taxon>
        <taxon>Palaeoheterodonta</taxon>
        <taxon>Unionida</taxon>
        <taxon>Unionoidea</taxon>
        <taxon>Unionidae</taxon>
        <taxon>Ambleminae</taxon>
        <taxon>Lampsilini</taxon>
        <taxon>Potamilus</taxon>
    </lineage>
</organism>
<name>A0AAE0VSE2_9BIVA</name>
<dbReference type="Proteomes" id="UP001195483">
    <property type="component" value="Unassembled WGS sequence"/>
</dbReference>